<dbReference type="SUPFAM" id="SSF64593">
    <property type="entry name" value="Intermediate filament protein, coiled coil region"/>
    <property type="match status" value="1"/>
</dbReference>
<dbReference type="Proteomes" id="UP000006813">
    <property type="component" value="Unassembled WGS sequence"/>
</dbReference>
<protein>
    <submittedName>
        <fullName evidence="5">Keratin, type II cytoskeletal 8</fullName>
    </submittedName>
</protein>
<evidence type="ECO:0000256" key="1">
    <source>
        <dbReference type="ARBA" id="ARBA00004496"/>
    </source>
</evidence>
<dbReference type="GO" id="GO:0005737">
    <property type="term" value="C:cytoplasm"/>
    <property type="evidence" value="ECO:0007669"/>
    <property type="project" value="UniProtKB-SubCell"/>
</dbReference>
<comment type="subcellular location">
    <subcellularLocation>
        <location evidence="1">Cytoplasm</location>
    </subcellularLocation>
</comment>
<evidence type="ECO:0000256" key="3">
    <source>
        <dbReference type="ARBA" id="ARBA00022744"/>
    </source>
</evidence>
<keyword evidence="2" id="KW-0963">Cytoplasm</keyword>
<organism evidence="5 6">
    <name type="scientific">Heterocephalus glaber</name>
    <name type="common">Naked mole rat</name>
    <dbReference type="NCBI Taxonomy" id="10181"/>
    <lineage>
        <taxon>Eukaryota</taxon>
        <taxon>Metazoa</taxon>
        <taxon>Chordata</taxon>
        <taxon>Craniata</taxon>
        <taxon>Vertebrata</taxon>
        <taxon>Euteleostomi</taxon>
        <taxon>Mammalia</taxon>
        <taxon>Eutheria</taxon>
        <taxon>Euarchontoglires</taxon>
        <taxon>Glires</taxon>
        <taxon>Rodentia</taxon>
        <taxon>Hystricomorpha</taxon>
        <taxon>Bathyergidae</taxon>
        <taxon>Heterocephalus</taxon>
    </lineage>
</organism>
<keyword evidence="3" id="KW-0416">Keratin</keyword>
<dbReference type="InterPro" id="IPR018039">
    <property type="entry name" value="IF_conserved"/>
</dbReference>
<dbReference type="InParanoid" id="G5C6W4"/>
<evidence type="ECO:0000256" key="2">
    <source>
        <dbReference type="ARBA" id="ARBA00022490"/>
    </source>
</evidence>
<evidence type="ECO:0000313" key="6">
    <source>
        <dbReference type="Proteomes" id="UP000006813"/>
    </source>
</evidence>
<evidence type="ECO:0000256" key="4">
    <source>
        <dbReference type="SAM" id="MobiDB-lite"/>
    </source>
</evidence>
<dbReference type="PANTHER" id="PTHR45616">
    <property type="entry name" value="GATA-TYPE DOMAIN-CONTAINING PROTEIN"/>
    <property type="match status" value="1"/>
</dbReference>
<accession>G5C6W4</accession>
<feature type="region of interest" description="Disordered" evidence="4">
    <location>
        <begin position="72"/>
        <end position="96"/>
    </location>
</feature>
<reference evidence="5 6" key="1">
    <citation type="journal article" date="2011" name="Nature">
        <title>Genome sequencing reveals insights into physiology and longevity of the naked mole rat.</title>
        <authorList>
            <person name="Kim E.B."/>
            <person name="Fang X."/>
            <person name="Fushan A.A."/>
            <person name="Huang Z."/>
            <person name="Lobanov A.V."/>
            <person name="Han L."/>
            <person name="Marino S.M."/>
            <person name="Sun X."/>
            <person name="Turanov A.A."/>
            <person name="Yang P."/>
            <person name="Yim S.H."/>
            <person name="Zhao X."/>
            <person name="Kasaikina M.V."/>
            <person name="Stoletzki N."/>
            <person name="Peng C."/>
            <person name="Polak P."/>
            <person name="Xiong Z."/>
            <person name="Kiezun A."/>
            <person name="Zhu Y."/>
            <person name="Chen Y."/>
            <person name="Kryukov G.V."/>
            <person name="Zhang Q."/>
            <person name="Peshkin L."/>
            <person name="Yang L."/>
            <person name="Bronson R.T."/>
            <person name="Buffenstein R."/>
            <person name="Wang B."/>
            <person name="Han C."/>
            <person name="Li Q."/>
            <person name="Chen L."/>
            <person name="Zhao W."/>
            <person name="Sunyaev S.R."/>
            <person name="Park T.J."/>
            <person name="Zhang G."/>
            <person name="Wang J."/>
            <person name="Gladyshev V.N."/>
        </authorList>
    </citation>
    <scope>NUCLEOTIDE SEQUENCE [LARGE SCALE GENOMIC DNA]</scope>
</reference>
<sequence length="288" mass="31458">MSMRVTWKSCKVPASCPGLQPPFLKQQPILTSSSTSPEWAAAAAPGQPGDGRLQQGWWPCALKRSRSRTSARSSLSSSISAVPGAVKQDVGDQVESPAAAEDFAEQHGQHAGKLCQHCGGQLDTRGPEKLKLEAEGGNTQGWWRTSRTSKRMEGELVLIKKDVGDAYVDKAELDSRLEAEQNGELAARDVTPSWDQELMNFKLELDVDVATYRKLLEGEESRQEAGMQNVSSHTKTLGLRRSVPKYLKQPAYEEKRGISSPGFRDVSLISRALASEPVVKQSITVGRV</sequence>
<dbReference type="Gene3D" id="1.20.5.170">
    <property type="match status" value="1"/>
</dbReference>
<dbReference type="EMBL" id="JH173581">
    <property type="protein sequence ID" value="EHB17275.1"/>
    <property type="molecule type" value="Genomic_DNA"/>
</dbReference>
<dbReference type="PANTHER" id="PTHR45616:SF26">
    <property type="entry name" value="KERATIN, TYPE II CYTOSKELETAL 8"/>
    <property type="match status" value="1"/>
</dbReference>
<proteinExistence type="predicted"/>
<evidence type="ECO:0000313" key="5">
    <source>
        <dbReference type="EMBL" id="EHB17275.1"/>
    </source>
</evidence>
<feature type="region of interest" description="Disordered" evidence="4">
    <location>
        <begin position="29"/>
        <end position="54"/>
    </location>
</feature>
<dbReference type="AlphaFoldDB" id="G5C6W4"/>
<dbReference type="PROSITE" id="PS00226">
    <property type="entry name" value="IF_ROD_1"/>
    <property type="match status" value="1"/>
</dbReference>
<dbReference type="STRING" id="10181.G5C6W4"/>
<name>G5C6W4_HETGA</name>
<gene>
    <name evidence="5" type="ORF">GW7_16115</name>
</gene>
<dbReference type="GO" id="GO:0005882">
    <property type="term" value="C:intermediate filament"/>
    <property type="evidence" value="ECO:0007669"/>
    <property type="project" value="UniProtKB-KW"/>
</dbReference>